<feature type="region of interest" description="Disordered" evidence="5">
    <location>
        <begin position="174"/>
        <end position="195"/>
    </location>
</feature>
<gene>
    <name evidence="8" type="ORF">TrVE_jg10040</name>
</gene>
<name>A0A9W6ZAY1_9STRA</name>
<keyword evidence="3 4" id="KW-0067">ATP-binding</keyword>
<keyword evidence="1" id="KW-0418">Kinase</keyword>
<feature type="compositionally biased region" description="Polar residues" evidence="5">
    <location>
        <begin position="180"/>
        <end position="189"/>
    </location>
</feature>
<dbReference type="InterPro" id="IPR008271">
    <property type="entry name" value="Ser/Thr_kinase_AS"/>
</dbReference>
<feature type="transmembrane region" description="Helical" evidence="6">
    <location>
        <begin position="84"/>
        <end position="103"/>
    </location>
</feature>
<protein>
    <recommendedName>
        <fullName evidence="7">Protein kinase domain-containing protein</fullName>
    </recommendedName>
</protein>
<keyword evidence="6" id="KW-0812">Transmembrane</keyword>
<dbReference type="InterPro" id="IPR001245">
    <property type="entry name" value="Ser-Thr/Tyr_kinase_cat_dom"/>
</dbReference>
<dbReference type="InterPro" id="IPR051681">
    <property type="entry name" value="Ser/Thr_Kinases-Pseudokinases"/>
</dbReference>
<dbReference type="SMART" id="SM00220">
    <property type="entry name" value="S_TKc"/>
    <property type="match status" value="1"/>
</dbReference>
<evidence type="ECO:0000256" key="5">
    <source>
        <dbReference type="SAM" id="MobiDB-lite"/>
    </source>
</evidence>
<dbReference type="EMBL" id="BRXX01000575">
    <property type="protein sequence ID" value="GMH47259.1"/>
    <property type="molecule type" value="Genomic_DNA"/>
</dbReference>
<keyword evidence="1" id="KW-0723">Serine/threonine-protein kinase</keyword>
<dbReference type="CDD" id="cd13999">
    <property type="entry name" value="STKc_MAP3K-like"/>
    <property type="match status" value="1"/>
</dbReference>
<keyword evidence="6" id="KW-1133">Transmembrane helix</keyword>
<keyword evidence="9" id="KW-1185">Reference proteome</keyword>
<dbReference type="Pfam" id="PF07714">
    <property type="entry name" value="PK_Tyr_Ser-Thr"/>
    <property type="match status" value="1"/>
</dbReference>
<feature type="domain" description="Protein kinase" evidence="7">
    <location>
        <begin position="212"/>
        <end position="513"/>
    </location>
</feature>
<dbReference type="GO" id="GO:0005524">
    <property type="term" value="F:ATP binding"/>
    <property type="evidence" value="ECO:0007669"/>
    <property type="project" value="UniProtKB-UniRule"/>
</dbReference>
<dbReference type="PANTHER" id="PTHR44329">
    <property type="entry name" value="SERINE/THREONINE-PROTEIN KINASE TNNI3K-RELATED"/>
    <property type="match status" value="1"/>
</dbReference>
<evidence type="ECO:0000256" key="2">
    <source>
        <dbReference type="ARBA" id="ARBA00022741"/>
    </source>
</evidence>
<dbReference type="Gene3D" id="1.10.510.10">
    <property type="entry name" value="Transferase(Phosphotransferase) domain 1"/>
    <property type="match status" value="1"/>
</dbReference>
<sequence length="541" mass="58643">MLLPALKDAIEVGGEEFQELYPMSGDTFVSVIDNRCESYELLTQYSGPFADCEDSGRYDPYPSLSADDGLVGGEAGEAGGGQGILLGGVGGAVVCLLILVFFFRRGRGGKGGNTSATGGVGVEMQKIMPAEPALAAVVPTVPTFPTVLKPAPTIAAIPSTSPSVADTETQRIQAFDGGKSDSSVTNDNGNGDDIDPTLLVESQNVKFERDEKGDRKVIGRGAFGNVLVGTYFGTQCACKEVLPSALSEENMARFLLELKLIGKLRHPNIVQCLGVVWGESDRCILFELCSHGSLDGFIKTFPNLDLLTWRKTKAGSLRIKKEVSKQLMSGGSTVNHHVLMRSLGLKSSWALQIARGCAFLHAQTPPIVHRDLKCANVLISNDLTAKITDFGESRALSEQDEATLTTVGTPYFMAPEVFLGEGSGKDLYNKLVDVYSYGVMLLEIFLDGEIRKAFKNLGPMIIMHRVGKGWRPDLKGVRDVDEGLADIIQRCWDQDPEMRPSFEEIVRILDKRLEEDEKSMGSKEEVGKGGDEVESEESEDE</sequence>
<keyword evidence="6" id="KW-0472">Membrane</keyword>
<accession>A0A9W6ZAY1</accession>
<evidence type="ECO:0000313" key="8">
    <source>
        <dbReference type="EMBL" id="GMH47259.1"/>
    </source>
</evidence>
<evidence type="ECO:0000259" key="7">
    <source>
        <dbReference type="PROSITE" id="PS50011"/>
    </source>
</evidence>
<dbReference type="PROSITE" id="PS50011">
    <property type="entry name" value="PROTEIN_KINASE_DOM"/>
    <property type="match status" value="1"/>
</dbReference>
<comment type="caution">
    <text evidence="8">The sequence shown here is derived from an EMBL/GenBank/DDBJ whole genome shotgun (WGS) entry which is preliminary data.</text>
</comment>
<evidence type="ECO:0000256" key="6">
    <source>
        <dbReference type="SAM" id="Phobius"/>
    </source>
</evidence>
<organism evidence="8 9">
    <name type="scientific">Triparma verrucosa</name>
    <dbReference type="NCBI Taxonomy" id="1606542"/>
    <lineage>
        <taxon>Eukaryota</taxon>
        <taxon>Sar</taxon>
        <taxon>Stramenopiles</taxon>
        <taxon>Ochrophyta</taxon>
        <taxon>Bolidophyceae</taxon>
        <taxon>Parmales</taxon>
        <taxon>Triparmaceae</taxon>
        <taxon>Triparma</taxon>
    </lineage>
</organism>
<dbReference type="GO" id="GO:0004674">
    <property type="term" value="F:protein serine/threonine kinase activity"/>
    <property type="evidence" value="ECO:0007669"/>
    <property type="project" value="UniProtKB-KW"/>
</dbReference>
<feature type="compositionally biased region" description="Acidic residues" evidence="5">
    <location>
        <begin position="532"/>
        <end position="541"/>
    </location>
</feature>
<evidence type="ECO:0000313" key="9">
    <source>
        <dbReference type="Proteomes" id="UP001165160"/>
    </source>
</evidence>
<keyword evidence="1" id="KW-0808">Transferase</keyword>
<reference evidence="9" key="1">
    <citation type="journal article" date="2023" name="Commun. Biol.">
        <title>Genome analysis of Parmales, the sister group of diatoms, reveals the evolutionary specialization of diatoms from phago-mixotrophs to photoautotrophs.</title>
        <authorList>
            <person name="Ban H."/>
            <person name="Sato S."/>
            <person name="Yoshikawa S."/>
            <person name="Yamada K."/>
            <person name="Nakamura Y."/>
            <person name="Ichinomiya M."/>
            <person name="Sato N."/>
            <person name="Blanc-Mathieu R."/>
            <person name="Endo H."/>
            <person name="Kuwata A."/>
            <person name="Ogata H."/>
        </authorList>
    </citation>
    <scope>NUCLEOTIDE SEQUENCE [LARGE SCALE GENOMIC DNA]</scope>
    <source>
        <strain evidence="9">NIES 3699</strain>
    </source>
</reference>
<dbReference type="AlphaFoldDB" id="A0A9W6ZAY1"/>
<keyword evidence="2 4" id="KW-0547">Nucleotide-binding</keyword>
<feature type="region of interest" description="Disordered" evidence="5">
    <location>
        <begin position="515"/>
        <end position="541"/>
    </location>
</feature>
<proteinExistence type="predicted"/>
<feature type="binding site" evidence="4">
    <location>
        <position position="239"/>
    </location>
    <ligand>
        <name>ATP</name>
        <dbReference type="ChEBI" id="CHEBI:30616"/>
    </ligand>
</feature>
<dbReference type="Gene3D" id="3.30.200.20">
    <property type="entry name" value="Phosphorylase Kinase, domain 1"/>
    <property type="match status" value="1"/>
</dbReference>
<dbReference type="SUPFAM" id="SSF56112">
    <property type="entry name" value="Protein kinase-like (PK-like)"/>
    <property type="match status" value="1"/>
</dbReference>
<feature type="compositionally biased region" description="Basic and acidic residues" evidence="5">
    <location>
        <begin position="515"/>
        <end position="531"/>
    </location>
</feature>
<evidence type="ECO:0000256" key="1">
    <source>
        <dbReference type="ARBA" id="ARBA00022527"/>
    </source>
</evidence>
<dbReference type="Proteomes" id="UP001165160">
    <property type="component" value="Unassembled WGS sequence"/>
</dbReference>
<evidence type="ECO:0000256" key="3">
    <source>
        <dbReference type="ARBA" id="ARBA00022840"/>
    </source>
</evidence>
<dbReference type="InterPro" id="IPR000719">
    <property type="entry name" value="Prot_kinase_dom"/>
</dbReference>
<dbReference type="PROSITE" id="PS00107">
    <property type="entry name" value="PROTEIN_KINASE_ATP"/>
    <property type="match status" value="1"/>
</dbReference>
<dbReference type="PROSITE" id="PS00108">
    <property type="entry name" value="PROTEIN_KINASE_ST"/>
    <property type="match status" value="1"/>
</dbReference>
<dbReference type="InterPro" id="IPR011009">
    <property type="entry name" value="Kinase-like_dom_sf"/>
</dbReference>
<dbReference type="InterPro" id="IPR017441">
    <property type="entry name" value="Protein_kinase_ATP_BS"/>
</dbReference>
<evidence type="ECO:0000256" key="4">
    <source>
        <dbReference type="PROSITE-ProRule" id="PRU10141"/>
    </source>
</evidence>